<dbReference type="Proteomes" id="UP000824044">
    <property type="component" value="Unassembled WGS sequence"/>
</dbReference>
<reference evidence="3" key="2">
    <citation type="submission" date="2021-04" db="EMBL/GenBank/DDBJ databases">
        <authorList>
            <person name="Gilroy R."/>
        </authorList>
    </citation>
    <scope>NUCLEOTIDE SEQUENCE</scope>
    <source>
        <strain evidence="3">CHK33-5263</strain>
    </source>
</reference>
<dbReference type="PRINTS" id="PR00080">
    <property type="entry name" value="SDRFAMILY"/>
</dbReference>
<evidence type="ECO:0000256" key="1">
    <source>
        <dbReference type="ARBA" id="ARBA00006484"/>
    </source>
</evidence>
<dbReference type="PRINTS" id="PR00081">
    <property type="entry name" value="GDHRDH"/>
</dbReference>
<reference evidence="3" key="1">
    <citation type="journal article" date="2021" name="PeerJ">
        <title>Extensive microbial diversity within the chicken gut microbiome revealed by metagenomics and culture.</title>
        <authorList>
            <person name="Gilroy R."/>
            <person name="Ravi A."/>
            <person name="Getino M."/>
            <person name="Pursley I."/>
            <person name="Horton D.L."/>
            <person name="Alikhan N.F."/>
            <person name="Baker D."/>
            <person name="Gharbi K."/>
            <person name="Hall N."/>
            <person name="Watson M."/>
            <person name="Adriaenssens E.M."/>
            <person name="Foster-Nyarko E."/>
            <person name="Jarju S."/>
            <person name="Secka A."/>
            <person name="Antonio M."/>
            <person name="Oren A."/>
            <person name="Chaudhuri R.R."/>
            <person name="La Ragione R."/>
            <person name="Hildebrand F."/>
            <person name="Pallen M.J."/>
        </authorList>
    </citation>
    <scope>NUCLEOTIDE SEQUENCE</scope>
    <source>
        <strain evidence="3">CHK33-5263</strain>
    </source>
</reference>
<proteinExistence type="inferred from homology"/>
<dbReference type="SUPFAM" id="SSF51735">
    <property type="entry name" value="NAD(P)-binding Rossmann-fold domains"/>
    <property type="match status" value="1"/>
</dbReference>
<dbReference type="PANTHER" id="PTHR42760:SF133">
    <property type="entry name" value="3-OXOACYL-[ACYL-CARRIER-PROTEIN] REDUCTASE"/>
    <property type="match status" value="1"/>
</dbReference>
<dbReference type="InterPro" id="IPR002347">
    <property type="entry name" value="SDR_fam"/>
</dbReference>
<dbReference type="PANTHER" id="PTHR42760">
    <property type="entry name" value="SHORT-CHAIN DEHYDROGENASES/REDUCTASES FAMILY MEMBER"/>
    <property type="match status" value="1"/>
</dbReference>
<dbReference type="InterPro" id="IPR036291">
    <property type="entry name" value="NAD(P)-bd_dom_sf"/>
</dbReference>
<gene>
    <name evidence="3" type="ORF">H9812_01170</name>
</gene>
<dbReference type="EMBL" id="DXBS01000027">
    <property type="protein sequence ID" value="HIZ24077.1"/>
    <property type="molecule type" value="Genomic_DNA"/>
</dbReference>
<dbReference type="FunFam" id="3.40.50.720:FF:000173">
    <property type="entry name" value="3-oxoacyl-[acyl-carrier protein] reductase"/>
    <property type="match status" value="1"/>
</dbReference>
<name>A0A9D2IVK5_9FIRM</name>
<comment type="caution">
    <text evidence="3">The sequence shown here is derived from an EMBL/GenBank/DDBJ whole genome shotgun (WGS) entry which is preliminary data.</text>
</comment>
<dbReference type="GO" id="GO:0016616">
    <property type="term" value="F:oxidoreductase activity, acting on the CH-OH group of donors, NAD or NADP as acceptor"/>
    <property type="evidence" value="ECO:0007669"/>
    <property type="project" value="TreeGrafter"/>
</dbReference>
<sequence>MRALVTGGTRGIGLACCRLFCRMGYQVTATYASDMAAARAASKMLPEAEFVRADAADEGAMAQLFERLPSLDVLVNNAGIDFYAQVQDTSMSDWERVMRVNAGGVCLATRYAVKKMLGRGGAIVNISSVWGVTGGSCESAYSASKGAVIAFTKATAKELAPAGITVNCVAPGVIDTAMNARLSGEERRALEAEIPMERFGTPEEVAEAVLFLARAKYITGQVLGVDGGFCV</sequence>
<comment type="similarity">
    <text evidence="1">Belongs to the short-chain dehydrogenases/reductases (SDR) family.</text>
</comment>
<evidence type="ECO:0000256" key="2">
    <source>
        <dbReference type="ARBA" id="ARBA00023002"/>
    </source>
</evidence>
<organism evidence="3 4">
    <name type="scientific">Candidatus Gallimonas intestinigallinarum</name>
    <dbReference type="NCBI Taxonomy" id="2838604"/>
    <lineage>
        <taxon>Bacteria</taxon>
        <taxon>Bacillati</taxon>
        <taxon>Bacillota</taxon>
        <taxon>Clostridia</taxon>
        <taxon>Candidatus Gallimonas</taxon>
    </lineage>
</organism>
<dbReference type="CDD" id="cd05233">
    <property type="entry name" value="SDR_c"/>
    <property type="match status" value="1"/>
</dbReference>
<dbReference type="Gene3D" id="3.40.50.720">
    <property type="entry name" value="NAD(P)-binding Rossmann-like Domain"/>
    <property type="match status" value="1"/>
</dbReference>
<dbReference type="PROSITE" id="PS00061">
    <property type="entry name" value="ADH_SHORT"/>
    <property type="match status" value="1"/>
</dbReference>
<accession>A0A9D2IVK5</accession>
<dbReference type="Pfam" id="PF13561">
    <property type="entry name" value="adh_short_C2"/>
    <property type="match status" value="1"/>
</dbReference>
<evidence type="ECO:0000313" key="4">
    <source>
        <dbReference type="Proteomes" id="UP000824044"/>
    </source>
</evidence>
<keyword evidence="2" id="KW-0560">Oxidoreductase</keyword>
<evidence type="ECO:0000313" key="3">
    <source>
        <dbReference type="EMBL" id="HIZ24077.1"/>
    </source>
</evidence>
<dbReference type="AlphaFoldDB" id="A0A9D2IVK5"/>
<protein>
    <submittedName>
        <fullName evidence="3">SDR family oxidoreductase</fullName>
    </submittedName>
</protein>
<dbReference type="InterPro" id="IPR020904">
    <property type="entry name" value="Sc_DH/Rdtase_CS"/>
</dbReference>